<dbReference type="CDD" id="cd01029">
    <property type="entry name" value="TOPRIM_primases"/>
    <property type="match status" value="1"/>
</dbReference>
<gene>
    <name evidence="2" type="ordered locus">AM1_1289</name>
</gene>
<dbReference type="Proteomes" id="UP000000268">
    <property type="component" value="Chromosome"/>
</dbReference>
<dbReference type="SUPFAM" id="SSF56731">
    <property type="entry name" value="DNA primase core"/>
    <property type="match status" value="1"/>
</dbReference>
<dbReference type="InterPro" id="IPR034154">
    <property type="entry name" value="TOPRIM_DnaG/twinkle"/>
</dbReference>
<dbReference type="InterPro" id="IPR027417">
    <property type="entry name" value="P-loop_NTPase"/>
</dbReference>
<dbReference type="RefSeq" id="WP_012161862.1">
    <property type="nucleotide sequence ID" value="NC_009925.1"/>
</dbReference>
<dbReference type="HOGENOM" id="CLU_370338_0_0_3"/>
<dbReference type="STRING" id="329726.AM1_1289"/>
<dbReference type="KEGG" id="amr:AM1_1289"/>
<proteinExistence type="predicted"/>
<name>B0C585_ACAM1</name>
<reference evidence="2 3" key="1">
    <citation type="journal article" date="2008" name="Proc. Natl. Acad. Sci. U.S.A.">
        <title>Niche adaptation and genome expansion in the chlorophyll d-producing cyanobacterium Acaryochloris marina.</title>
        <authorList>
            <person name="Swingley W.D."/>
            <person name="Chen M."/>
            <person name="Cheung P.C."/>
            <person name="Conrad A.L."/>
            <person name="Dejesa L.C."/>
            <person name="Hao J."/>
            <person name="Honchak B.M."/>
            <person name="Karbach L.E."/>
            <person name="Kurdoglu A."/>
            <person name="Lahiri S."/>
            <person name="Mastrian S.D."/>
            <person name="Miyashita H."/>
            <person name="Page L."/>
            <person name="Ramakrishna P."/>
            <person name="Satoh S."/>
            <person name="Sattley W.M."/>
            <person name="Shimada Y."/>
            <person name="Taylor H.L."/>
            <person name="Tomo T."/>
            <person name="Tsuchiya T."/>
            <person name="Wang Z.T."/>
            <person name="Raymond J."/>
            <person name="Mimuro M."/>
            <person name="Blankenship R.E."/>
            <person name="Touchman J.W."/>
        </authorList>
    </citation>
    <scope>NUCLEOTIDE SEQUENCE [LARGE SCALE GENOMIC DNA]</scope>
    <source>
        <strain evidence="3">MBIC 11017</strain>
    </source>
</reference>
<evidence type="ECO:0000256" key="1">
    <source>
        <dbReference type="SAM" id="MobiDB-lite"/>
    </source>
</evidence>
<protein>
    <submittedName>
        <fullName evidence="2">Uncharacterized protein</fullName>
    </submittedName>
</protein>
<dbReference type="Pfam" id="PF13481">
    <property type="entry name" value="AAA_25"/>
    <property type="match status" value="1"/>
</dbReference>
<dbReference type="AlphaFoldDB" id="B0C585"/>
<dbReference type="Gene3D" id="3.40.50.300">
    <property type="entry name" value="P-loop containing nucleotide triphosphate hydrolases"/>
    <property type="match status" value="1"/>
</dbReference>
<accession>B0C585</accession>
<dbReference type="EMBL" id="CP000828">
    <property type="protein sequence ID" value="ABW26325.1"/>
    <property type="molecule type" value="Genomic_DNA"/>
</dbReference>
<dbReference type="SUPFAM" id="SSF52540">
    <property type="entry name" value="P-loop containing nucleoside triphosphate hydrolases"/>
    <property type="match status" value="1"/>
</dbReference>
<dbReference type="eggNOG" id="COG3598">
    <property type="taxonomic scope" value="Bacteria"/>
</dbReference>
<feature type="compositionally biased region" description="Polar residues" evidence="1">
    <location>
        <begin position="674"/>
        <end position="686"/>
    </location>
</feature>
<evidence type="ECO:0000313" key="3">
    <source>
        <dbReference type="Proteomes" id="UP000000268"/>
    </source>
</evidence>
<feature type="compositionally biased region" description="Basic and acidic residues" evidence="1">
    <location>
        <begin position="747"/>
        <end position="756"/>
    </location>
</feature>
<sequence length="756" mass="84709">MFEIQDFINFNASGRAYCPSCSRKKGRRPSQKSLALLDSGAYKCHAGCTPEEIRDSLGTEKSVAKNQVNSDPPLVYFANQLQATTDWLLNGNDGKRGQAQKWLKDRGITTELIQHYRLGLVTHHGRSGIIIPIPADDQDTRYYRKIRVEPWSDKPAWSQKGIPAMVYFTHWPPGATQTFLCEGEWDAILLGWVMRSCKTIAVATFTCGCNVVPSARQLERLPGQVSIFYDRDAPGQQGAEKLALQLGSRARIAQVPFIGTAPPQGWDISDALNAGCSVEQIRAAAQKAKNPVNTAHSGRLSYEQCLEEIEKILQLEDTARQLWELNRLAKRTDLSAAQLRKLYQTRLDCARPFAPMDVVDFLACAPENREWIIAGKIPKASTIALIADGGTGKSRLSYDLAFAVASGQTWNGYRTTQGKVLIIQTDEPDVDFSDSLRDANYEQFQPGMVQVETEWQFSQLPQLQQWIEQERPTLVIIDSFTAANRASELAEKDTNYGACIYDLRNIANTYGCTFLILHHTNKLGESRGTTAIPDNVSEVWYLRHPKPEDKLPEDQRIWSINKSRSRCSGKFVISYDPDDCVIVYHGDYQGTPQGQGNLEGRLLEYFQQSPGVPFEVAELATHFCSSQSHMRRLVKRLWRQGHITEEVREVEANNGRGGKSRKKVFVSPELGDQMTKSQSGHGSVSLDQDLPKSDHMTKTTVYQGSLSGDHPSWDTGDLQHEGLDLGSESEKELQNQSDQEPVSSDHSNQHPRDLYI</sequence>
<feature type="compositionally biased region" description="Polar residues" evidence="1">
    <location>
        <begin position="734"/>
        <end position="746"/>
    </location>
</feature>
<dbReference type="OrthoDB" id="503305at2"/>
<feature type="compositionally biased region" description="Basic and acidic residues" evidence="1">
    <location>
        <begin position="717"/>
        <end position="733"/>
    </location>
</feature>
<evidence type="ECO:0000313" key="2">
    <source>
        <dbReference type="EMBL" id="ABW26325.1"/>
    </source>
</evidence>
<dbReference type="Gene3D" id="3.40.1360.10">
    <property type="match status" value="1"/>
</dbReference>
<feature type="region of interest" description="Disordered" evidence="1">
    <location>
        <begin position="672"/>
        <end position="756"/>
    </location>
</feature>
<organism evidence="2 3">
    <name type="scientific">Acaryochloris marina (strain MBIC 11017)</name>
    <dbReference type="NCBI Taxonomy" id="329726"/>
    <lineage>
        <taxon>Bacteria</taxon>
        <taxon>Bacillati</taxon>
        <taxon>Cyanobacteriota</taxon>
        <taxon>Cyanophyceae</taxon>
        <taxon>Acaryochloridales</taxon>
        <taxon>Acaryochloridaceae</taxon>
        <taxon>Acaryochloris</taxon>
    </lineage>
</organism>
<keyword evidence="3" id="KW-1185">Reference proteome</keyword>